<dbReference type="STRING" id="1220162.K1VXL8"/>
<dbReference type="PANTHER" id="PTHR24056:SF576">
    <property type="entry name" value="SERINE_THREONINE-PROTEIN KINASE CSK1"/>
    <property type="match status" value="1"/>
</dbReference>
<evidence type="ECO:0000313" key="6">
    <source>
        <dbReference type="Proteomes" id="UP000006757"/>
    </source>
</evidence>
<dbReference type="InParanoid" id="K1VXL8"/>
<dbReference type="GO" id="GO:0010468">
    <property type="term" value="P:regulation of gene expression"/>
    <property type="evidence" value="ECO:0007669"/>
    <property type="project" value="TreeGrafter"/>
</dbReference>
<evidence type="ECO:0000313" key="5">
    <source>
        <dbReference type="EMBL" id="EKD04242.1"/>
    </source>
</evidence>
<dbReference type="GO" id="GO:0005737">
    <property type="term" value="C:cytoplasm"/>
    <property type="evidence" value="ECO:0007669"/>
    <property type="project" value="TreeGrafter"/>
</dbReference>
<gene>
    <name evidence="5" type="ORF">A1Q2_01461</name>
</gene>
<dbReference type="EMBL" id="AMBO01000229">
    <property type="protein sequence ID" value="EKD04242.1"/>
    <property type="molecule type" value="Genomic_DNA"/>
</dbReference>
<dbReference type="InterPro" id="IPR008271">
    <property type="entry name" value="Ser/Thr_kinase_AS"/>
</dbReference>
<dbReference type="eggNOG" id="KOG0594">
    <property type="taxonomic scope" value="Eukaryota"/>
</dbReference>
<dbReference type="SUPFAM" id="SSF56112">
    <property type="entry name" value="Protein kinase-like (PK-like)"/>
    <property type="match status" value="1"/>
</dbReference>
<comment type="caution">
    <text evidence="5">The sequence shown here is derived from an EMBL/GenBank/DDBJ whole genome shotgun (WGS) entry which is preliminary data.</text>
</comment>
<evidence type="ECO:0000256" key="3">
    <source>
        <dbReference type="ARBA" id="ARBA00022840"/>
    </source>
</evidence>
<dbReference type="InterPro" id="IPR000719">
    <property type="entry name" value="Prot_kinase_dom"/>
</dbReference>
<dbReference type="Proteomes" id="UP000006757">
    <property type="component" value="Unassembled WGS sequence"/>
</dbReference>
<dbReference type="InterPro" id="IPR050108">
    <property type="entry name" value="CDK"/>
</dbReference>
<name>K1VXL8_TRIAC</name>
<dbReference type="GO" id="GO:0010389">
    <property type="term" value="P:regulation of G2/M transition of mitotic cell cycle"/>
    <property type="evidence" value="ECO:0007669"/>
    <property type="project" value="TreeGrafter"/>
</dbReference>
<proteinExistence type="inferred from homology"/>
<feature type="domain" description="Protein kinase" evidence="4">
    <location>
        <begin position="1"/>
        <end position="307"/>
    </location>
</feature>
<dbReference type="PANTHER" id="PTHR24056">
    <property type="entry name" value="CELL DIVISION PROTEIN KINASE"/>
    <property type="match status" value="1"/>
</dbReference>
<dbReference type="GO" id="GO:0005524">
    <property type="term" value="F:ATP binding"/>
    <property type="evidence" value="ECO:0007669"/>
    <property type="project" value="UniProtKB-KW"/>
</dbReference>
<dbReference type="HOGENOM" id="CLU_863783_0_0_1"/>
<keyword evidence="2" id="KW-0547">Nucleotide-binding</keyword>
<dbReference type="PROSITE" id="PS00108">
    <property type="entry name" value="PROTEIN_KINASE_ST"/>
    <property type="match status" value="1"/>
</dbReference>
<dbReference type="GO" id="GO:0000307">
    <property type="term" value="C:cyclin-dependent protein kinase holoenzyme complex"/>
    <property type="evidence" value="ECO:0007669"/>
    <property type="project" value="TreeGrafter"/>
</dbReference>
<evidence type="ECO:0000259" key="4">
    <source>
        <dbReference type="PROSITE" id="PS50011"/>
    </source>
</evidence>
<keyword evidence="3" id="KW-0067">ATP-binding</keyword>
<dbReference type="InterPro" id="IPR011009">
    <property type="entry name" value="Kinase-like_dom_sf"/>
</dbReference>
<dbReference type="GO" id="GO:0000082">
    <property type="term" value="P:G1/S transition of mitotic cell cycle"/>
    <property type="evidence" value="ECO:0007669"/>
    <property type="project" value="TreeGrafter"/>
</dbReference>
<dbReference type="GO" id="GO:0004693">
    <property type="term" value="F:cyclin-dependent protein serine/threonine kinase activity"/>
    <property type="evidence" value="ECO:0007669"/>
    <property type="project" value="TreeGrafter"/>
</dbReference>
<evidence type="ECO:0000256" key="1">
    <source>
        <dbReference type="ARBA" id="ARBA00006485"/>
    </source>
</evidence>
<dbReference type="OrthoDB" id="413582at2759"/>
<dbReference type="GO" id="GO:0030332">
    <property type="term" value="F:cyclin binding"/>
    <property type="evidence" value="ECO:0007669"/>
    <property type="project" value="TreeGrafter"/>
</dbReference>
<dbReference type="Gene3D" id="1.10.510.10">
    <property type="entry name" value="Transferase(Phosphotransferase) domain 1"/>
    <property type="match status" value="1"/>
</dbReference>
<dbReference type="GO" id="GO:0005634">
    <property type="term" value="C:nucleus"/>
    <property type="evidence" value="ECO:0007669"/>
    <property type="project" value="TreeGrafter"/>
</dbReference>
<dbReference type="FunCoup" id="K1VXL8">
    <property type="interactions" value="148"/>
</dbReference>
<organism evidence="5 6">
    <name type="scientific">Trichosporon asahii var. asahii (strain CBS 8904)</name>
    <name type="common">Yeast</name>
    <dbReference type="NCBI Taxonomy" id="1220162"/>
    <lineage>
        <taxon>Eukaryota</taxon>
        <taxon>Fungi</taxon>
        <taxon>Dikarya</taxon>
        <taxon>Basidiomycota</taxon>
        <taxon>Agaricomycotina</taxon>
        <taxon>Tremellomycetes</taxon>
        <taxon>Trichosporonales</taxon>
        <taxon>Trichosporonaceae</taxon>
        <taxon>Trichosporon</taxon>
    </lineage>
</organism>
<dbReference type="AlphaFoldDB" id="K1VXL8"/>
<sequence length="322" mass="35771">MEPFATDIFFEPSGDKPASCHAVKIVTAPEDGVDASRRPHNVIREVRILRRATHPNIIPLLEYSYSEPEHRLSFPLLPVTMASILEHAPNSKIFAHTARGLLLALEYLHSLDIAHRDVKPANIMYSWDGTVQLIDFGTAWDGQGGDGGAGMETQVGSGHYRAPELLFSETYDPRAIDLWSAGVTLAECFNIDLGADSDSSDSDDEIEGFQLRRPPPRKLLFSAEFGEIGLAGSIFRVLGTPTEENWSLMFDPKPPRRLRDVLDVDEKQSLVIEGLVQLEAGRRLSAKDALALLPPAAEAEEQARPVLKRWIDHAEKKYEKLL</sequence>
<dbReference type="Pfam" id="PF00069">
    <property type="entry name" value="Pkinase"/>
    <property type="match status" value="1"/>
</dbReference>
<keyword evidence="6" id="KW-1185">Reference proteome</keyword>
<evidence type="ECO:0000256" key="2">
    <source>
        <dbReference type="ARBA" id="ARBA00022741"/>
    </source>
</evidence>
<accession>K1VXL8</accession>
<reference evidence="5 6" key="1">
    <citation type="journal article" date="2012" name="Eukaryot. Cell">
        <title>Genome sequence of the Trichosporon asahii environmental strain CBS 8904.</title>
        <authorList>
            <person name="Yang R.Y."/>
            <person name="Li H.T."/>
            <person name="Zhu H."/>
            <person name="Zhou G.P."/>
            <person name="Wang M."/>
            <person name="Wang L."/>
        </authorList>
    </citation>
    <scope>NUCLEOTIDE SEQUENCE [LARGE SCALE GENOMIC DNA]</scope>
    <source>
        <strain evidence="5 6">CBS 8904</strain>
    </source>
</reference>
<dbReference type="PROSITE" id="PS50011">
    <property type="entry name" value="PROTEIN_KINASE_DOM"/>
    <property type="match status" value="1"/>
</dbReference>
<dbReference type="SMART" id="SM00220">
    <property type="entry name" value="S_TKc"/>
    <property type="match status" value="1"/>
</dbReference>
<comment type="similarity">
    <text evidence="1">Belongs to the protein kinase superfamily. CMGC Ser/Thr protein kinase family. CDC2/CDKX subfamily.</text>
</comment>
<protein>
    <submittedName>
        <fullName evidence="5">Cdc2</fullName>
    </submittedName>
</protein>
<dbReference type="GO" id="GO:0007165">
    <property type="term" value="P:signal transduction"/>
    <property type="evidence" value="ECO:0007669"/>
    <property type="project" value="TreeGrafter"/>
</dbReference>